<gene>
    <name evidence="1" type="ORF">PECAL_1P09460</name>
</gene>
<protein>
    <submittedName>
        <fullName evidence="1">Uncharacterized protein</fullName>
    </submittedName>
</protein>
<dbReference type="Proteomes" id="UP000789595">
    <property type="component" value="Unassembled WGS sequence"/>
</dbReference>
<proteinExistence type="predicted"/>
<reference evidence="1" key="1">
    <citation type="submission" date="2021-11" db="EMBL/GenBank/DDBJ databases">
        <authorList>
            <consortium name="Genoscope - CEA"/>
            <person name="William W."/>
        </authorList>
    </citation>
    <scope>NUCLEOTIDE SEQUENCE</scope>
</reference>
<dbReference type="AlphaFoldDB" id="A0A8J2SBN5"/>
<feature type="non-terminal residue" evidence="1">
    <location>
        <position position="193"/>
    </location>
</feature>
<dbReference type="EMBL" id="CAKKNE010000001">
    <property type="protein sequence ID" value="CAH0364576.1"/>
    <property type="molecule type" value="Genomic_DNA"/>
</dbReference>
<sequence length="193" mass="20486">MSKTRSSVTCLLCPLRRREFWRRRFLKTTTLASRVCSSTAQVTVARGTVGRPTTVAASLPTSRTSSMTKSAPTWTSSFSATITSSFVILYCVPPRRTIAKRSPPDAGAGVSGSRCRTFVAAVEEARHAVMCAAAQRGAVARAAVRLRAAIMLIRGSRAKLSSESCAAQAVGRLLTNDVAAVARVSCLRAYAAS</sequence>
<name>A0A8J2SBN5_9STRA</name>
<accession>A0A8J2SBN5</accession>
<organism evidence="1 2">
    <name type="scientific">Pelagomonas calceolata</name>
    <dbReference type="NCBI Taxonomy" id="35677"/>
    <lineage>
        <taxon>Eukaryota</taxon>
        <taxon>Sar</taxon>
        <taxon>Stramenopiles</taxon>
        <taxon>Ochrophyta</taxon>
        <taxon>Pelagophyceae</taxon>
        <taxon>Pelagomonadales</taxon>
        <taxon>Pelagomonadaceae</taxon>
        <taxon>Pelagomonas</taxon>
    </lineage>
</organism>
<evidence type="ECO:0000313" key="1">
    <source>
        <dbReference type="EMBL" id="CAH0364576.1"/>
    </source>
</evidence>
<keyword evidence="2" id="KW-1185">Reference proteome</keyword>
<evidence type="ECO:0000313" key="2">
    <source>
        <dbReference type="Proteomes" id="UP000789595"/>
    </source>
</evidence>
<comment type="caution">
    <text evidence="1">The sequence shown here is derived from an EMBL/GenBank/DDBJ whole genome shotgun (WGS) entry which is preliminary data.</text>
</comment>